<evidence type="ECO:0000313" key="1">
    <source>
        <dbReference type="EMBL" id="EYC31573.1"/>
    </source>
</evidence>
<dbReference type="Proteomes" id="UP000024635">
    <property type="component" value="Unassembled WGS sequence"/>
</dbReference>
<organism evidence="1 2">
    <name type="scientific">Ancylostoma ceylanicum</name>
    <dbReference type="NCBI Taxonomy" id="53326"/>
    <lineage>
        <taxon>Eukaryota</taxon>
        <taxon>Metazoa</taxon>
        <taxon>Ecdysozoa</taxon>
        <taxon>Nematoda</taxon>
        <taxon>Chromadorea</taxon>
        <taxon>Rhabditida</taxon>
        <taxon>Rhabditina</taxon>
        <taxon>Rhabditomorpha</taxon>
        <taxon>Strongyloidea</taxon>
        <taxon>Ancylostomatidae</taxon>
        <taxon>Ancylostomatinae</taxon>
        <taxon>Ancylostoma</taxon>
    </lineage>
</organism>
<comment type="caution">
    <text evidence="1">The sequence shown here is derived from an EMBL/GenBank/DDBJ whole genome shotgun (WGS) entry which is preliminary data.</text>
</comment>
<reference evidence="2" key="1">
    <citation type="journal article" date="2015" name="Nat. Genet.">
        <title>The genome and transcriptome of the zoonotic hookworm Ancylostoma ceylanicum identify infection-specific gene families.</title>
        <authorList>
            <person name="Schwarz E.M."/>
            <person name="Hu Y."/>
            <person name="Antoshechkin I."/>
            <person name="Miller M.M."/>
            <person name="Sternberg P.W."/>
            <person name="Aroian R.V."/>
        </authorList>
    </citation>
    <scope>NUCLEOTIDE SEQUENCE</scope>
    <source>
        <strain evidence="2">HY135</strain>
    </source>
</reference>
<accession>A0A016VXW8</accession>
<gene>
    <name evidence="1" type="primary">Acey_s0004.g2223</name>
    <name evidence="1" type="ORF">Y032_0004g2223</name>
</gene>
<protein>
    <submittedName>
        <fullName evidence="1">Uncharacterized protein</fullName>
    </submittedName>
</protein>
<name>A0A016VXW8_9BILA</name>
<keyword evidence="2" id="KW-1185">Reference proteome</keyword>
<evidence type="ECO:0000313" key="2">
    <source>
        <dbReference type="Proteomes" id="UP000024635"/>
    </source>
</evidence>
<sequence>MVMIHVYLYQYKKKIKQYKSAALLDQHLTNVIPIKALHKGWNVHPELSGVLLKATWHSLNSVVRSASALDVQSMIVGHQQIKDSTVGPTEAILEKGVFAERIFRATQMHLIIKGKKIIEYC</sequence>
<dbReference type="AlphaFoldDB" id="A0A016VXW8"/>
<proteinExistence type="predicted"/>
<dbReference type="EMBL" id="JARK01001340">
    <property type="protein sequence ID" value="EYC31573.1"/>
    <property type="molecule type" value="Genomic_DNA"/>
</dbReference>